<dbReference type="PROSITE" id="PS50151">
    <property type="entry name" value="UVR"/>
    <property type="match status" value="1"/>
</dbReference>
<gene>
    <name evidence="2" type="ORF">GM539_01975</name>
</gene>
<dbReference type="SMART" id="SM01086">
    <property type="entry name" value="ClpB_D2-small"/>
    <property type="match status" value="1"/>
</dbReference>
<dbReference type="InterPro" id="IPR019489">
    <property type="entry name" value="Clp_ATPase_C"/>
</dbReference>
<dbReference type="SUPFAM" id="SSF52540">
    <property type="entry name" value="P-loop containing nucleoside triphosphate hydrolases"/>
    <property type="match status" value="2"/>
</dbReference>
<protein>
    <submittedName>
        <fullName evidence="2">AAA domain-containing protein</fullName>
    </submittedName>
</protein>
<dbReference type="GO" id="GO:0016887">
    <property type="term" value="F:ATP hydrolysis activity"/>
    <property type="evidence" value="ECO:0007669"/>
    <property type="project" value="InterPro"/>
</dbReference>
<sequence>MNNNFNNFNNMDDLFNQLMGGMRGYSSENRRYLINGREVTPEEFAHYRTTGQLPGNAETDVQMSQQASGMKQDGVLAKLGRNLTAEAREGKLDPVIGRNKEIQETSEILSRRTKNNPVLVGDAGVGKTAVVEGLAQAIVNGDVPAAIKNKEIISIDISGLEAGTQYRGSFEENVQNLVNEVKEAGNIILFFDEIHQILGAGSTGGDSGSKGLADILKPALSRGELTVIGATTQDEYRNTILKNAALARRFNEVKVNAPSAENTFNILQGIRDLYQQHHNVILPDEVLKAAVDYSVQYIPQRSLPDKAIDLVDVTAAHLAAQHPVTDVHAVEREIETEKDKQEKAVEAEDFEAALNYKTRIAELEKKIENHTEDMKVTASVNDVAESVERMTGIPVSQMGASDIERLKDMAHRLQDKVIGQDKAVEVVARAIRRNRAGFDEGNRPIGNFLFVGSTGVGKTELAKQLALDMFGTQDAIIRLDMSEYSDRTAVSKLIGTTAGYVGYDDNSNTLTERVRRNPYSIILLDEIEKADPQVITLLLQVLDDGRLTDGQGNTVNFKNTVIIATSNAGFGYEANLTEDADKPELMDRLKPFFRPEFLNRFNAVIEFSHLTKEDLSKIVDLMLAEVNQTLAKKDIDLVVSQAAKDYITEEGYDEVMGVRPLRRVVEQEIRDKVTDFHLDHLDAKHLEADMEDGVLVIREKA</sequence>
<dbReference type="Gene3D" id="4.10.860.10">
    <property type="entry name" value="UVR domain"/>
    <property type="match status" value="1"/>
</dbReference>
<dbReference type="CDD" id="cd19499">
    <property type="entry name" value="RecA-like_ClpB_Hsp104-like"/>
    <property type="match status" value="1"/>
</dbReference>
<dbReference type="EMBL" id="WNHJ01000004">
    <property type="protein sequence ID" value="MTV62224.1"/>
    <property type="molecule type" value="Genomic_DNA"/>
</dbReference>
<proteinExistence type="predicted"/>
<dbReference type="InterPro" id="IPR050130">
    <property type="entry name" value="ClpA_ClpB"/>
</dbReference>
<dbReference type="GO" id="GO:0005737">
    <property type="term" value="C:cytoplasm"/>
    <property type="evidence" value="ECO:0007669"/>
    <property type="project" value="TreeGrafter"/>
</dbReference>
<dbReference type="InterPro" id="IPR003593">
    <property type="entry name" value="AAA+_ATPase"/>
</dbReference>
<dbReference type="PROSITE" id="PS00871">
    <property type="entry name" value="CLPAB_2"/>
    <property type="match status" value="1"/>
</dbReference>
<name>A0A6I3TF28_STREE</name>
<dbReference type="Pfam" id="PF00004">
    <property type="entry name" value="AAA"/>
    <property type="match status" value="1"/>
</dbReference>
<dbReference type="InterPro" id="IPR028299">
    <property type="entry name" value="ClpA/B_CS2"/>
</dbReference>
<dbReference type="FunFam" id="3.40.50.300:FF:000025">
    <property type="entry name" value="ATP-dependent Clp protease subunit"/>
    <property type="match status" value="1"/>
</dbReference>
<dbReference type="Gene3D" id="1.10.8.60">
    <property type="match status" value="2"/>
</dbReference>
<dbReference type="GO" id="GO:0005524">
    <property type="term" value="F:ATP binding"/>
    <property type="evidence" value="ECO:0007669"/>
    <property type="project" value="InterPro"/>
</dbReference>
<dbReference type="Pfam" id="PF17871">
    <property type="entry name" value="AAA_lid_9"/>
    <property type="match status" value="1"/>
</dbReference>
<dbReference type="SMART" id="SM00382">
    <property type="entry name" value="AAA"/>
    <property type="match status" value="2"/>
</dbReference>
<dbReference type="Proteomes" id="UP000474228">
    <property type="component" value="Unassembled WGS sequence"/>
</dbReference>
<dbReference type="PANTHER" id="PTHR11638:SF188">
    <property type="entry name" value="ATP-DEPENDENT CLP PROTEASE ATP-BINDING SUBUNIT CLPL"/>
    <property type="match status" value="1"/>
</dbReference>
<dbReference type="InterPro" id="IPR001270">
    <property type="entry name" value="ClpA/B"/>
</dbReference>
<dbReference type="AlphaFoldDB" id="A0A6I3TF28"/>
<dbReference type="Pfam" id="PF10431">
    <property type="entry name" value="ClpB_D2-small"/>
    <property type="match status" value="1"/>
</dbReference>
<keyword evidence="1" id="KW-0175">Coiled coil</keyword>
<evidence type="ECO:0000256" key="1">
    <source>
        <dbReference type="SAM" id="Coils"/>
    </source>
</evidence>
<accession>A0A6I3TF28</accession>
<dbReference type="InterPro" id="IPR001943">
    <property type="entry name" value="UVR_dom"/>
</dbReference>
<feature type="coiled-coil region" evidence="1">
    <location>
        <begin position="327"/>
        <end position="380"/>
    </location>
</feature>
<dbReference type="CDD" id="cd00009">
    <property type="entry name" value="AAA"/>
    <property type="match status" value="1"/>
</dbReference>
<dbReference type="InterPro" id="IPR041546">
    <property type="entry name" value="ClpA/ClpB_AAA_lid"/>
</dbReference>
<comment type="caution">
    <text evidence="2">The sequence shown here is derived from an EMBL/GenBank/DDBJ whole genome shotgun (WGS) entry which is preliminary data.</text>
</comment>
<evidence type="ECO:0000313" key="3">
    <source>
        <dbReference type="Proteomes" id="UP000474228"/>
    </source>
</evidence>
<dbReference type="GO" id="GO:0034605">
    <property type="term" value="P:cellular response to heat"/>
    <property type="evidence" value="ECO:0007669"/>
    <property type="project" value="TreeGrafter"/>
</dbReference>
<dbReference type="Gene3D" id="3.40.50.300">
    <property type="entry name" value="P-loop containing nucleotide triphosphate hydrolases"/>
    <property type="match status" value="2"/>
</dbReference>
<dbReference type="InterPro" id="IPR027417">
    <property type="entry name" value="P-loop_NTPase"/>
</dbReference>
<dbReference type="RefSeq" id="WP_001063441.1">
    <property type="nucleotide sequence ID" value="NZ_AP026917.1"/>
</dbReference>
<organism evidence="2 3">
    <name type="scientific">Streptococcus pneumoniae</name>
    <dbReference type="NCBI Taxonomy" id="1313"/>
    <lineage>
        <taxon>Bacteria</taxon>
        <taxon>Bacillati</taxon>
        <taxon>Bacillota</taxon>
        <taxon>Bacilli</taxon>
        <taxon>Lactobacillales</taxon>
        <taxon>Streptococcaceae</taxon>
        <taxon>Streptococcus</taxon>
    </lineage>
</organism>
<evidence type="ECO:0000313" key="2">
    <source>
        <dbReference type="EMBL" id="MTV62224.1"/>
    </source>
</evidence>
<dbReference type="InterPro" id="IPR003959">
    <property type="entry name" value="ATPase_AAA_core"/>
</dbReference>
<dbReference type="Pfam" id="PF07724">
    <property type="entry name" value="AAA_2"/>
    <property type="match status" value="1"/>
</dbReference>
<dbReference type="PRINTS" id="PR00300">
    <property type="entry name" value="CLPPROTEASEA"/>
</dbReference>
<reference evidence="2 3" key="1">
    <citation type="submission" date="2019-11" db="EMBL/GenBank/DDBJ databases">
        <title>Growth characteristics of pneumococcus vary with the chemical composition of the capsule and with environmental conditions.</title>
        <authorList>
            <person name="Tothpal A."/>
            <person name="Desobry K."/>
            <person name="Joshi S."/>
            <person name="Wyllie A.L."/>
            <person name="Weinberger D.M."/>
        </authorList>
    </citation>
    <scope>NUCLEOTIDE SEQUENCE [LARGE SCALE GENOMIC DNA]</scope>
    <source>
        <strain evidence="3">pnumococcus22F</strain>
    </source>
</reference>
<dbReference type="PANTHER" id="PTHR11638">
    <property type="entry name" value="ATP-DEPENDENT CLP PROTEASE"/>
    <property type="match status" value="1"/>
</dbReference>